<accession>A0A7W5ZX97</accession>
<protein>
    <submittedName>
        <fullName evidence="1">Uncharacterized protein</fullName>
    </submittedName>
</protein>
<name>A0A7W5ZX97_9SPHN</name>
<dbReference type="AlphaFoldDB" id="A0A7W5ZX97"/>
<sequence>MSFPIAFRAKLAKGRRFPVMVIPGGVTEEVCNTCM</sequence>
<proteinExistence type="predicted"/>
<dbReference type="Proteomes" id="UP000562395">
    <property type="component" value="Unassembled WGS sequence"/>
</dbReference>
<gene>
    <name evidence="1" type="ORF">GGQ88_002284</name>
</gene>
<evidence type="ECO:0000313" key="2">
    <source>
        <dbReference type="Proteomes" id="UP000562395"/>
    </source>
</evidence>
<reference evidence="1 2" key="1">
    <citation type="submission" date="2020-08" db="EMBL/GenBank/DDBJ databases">
        <title>Genomic Encyclopedia of Type Strains, Phase IV (KMG-IV): sequencing the most valuable type-strain genomes for metagenomic binning, comparative biology and taxonomic classification.</title>
        <authorList>
            <person name="Goeker M."/>
        </authorList>
    </citation>
    <scope>NUCLEOTIDE SEQUENCE [LARGE SCALE GENOMIC DNA]</scope>
    <source>
        <strain evidence="1 2">DSM 14552</strain>
    </source>
</reference>
<comment type="caution">
    <text evidence="1">The sequence shown here is derived from an EMBL/GenBank/DDBJ whole genome shotgun (WGS) entry which is preliminary data.</text>
</comment>
<evidence type="ECO:0000313" key="1">
    <source>
        <dbReference type="EMBL" id="MBB3861012.1"/>
    </source>
</evidence>
<organism evidence="1 2">
    <name type="scientific">Novosphingobium hassiacum</name>
    <dbReference type="NCBI Taxonomy" id="173676"/>
    <lineage>
        <taxon>Bacteria</taxon>
        <taxon>Pseudomonadati</taxon>
        <taxon>Pseudomonadota</taxon>
        <taxon>Alphaproteobacteria</taxon>
        <taxon>Sphingomonadales</taxon>
        <taxon>Sphingomonadaceae</taxon>
        <taxon>Novosphingobium</taxon>
    </lineage>
</organism>
<keyword evidence="2" id="KW-1185">Reference proteome</keyword>
<dbReference type="EMBL" id="JACICY010000005">
    <property type="protein sequence ID" value="MBB3861012.1"/>
    <property type="molecule type" value="Genomic_DNA"/>
</dbReference>